<dbReference type="Proteomes" id="UP001642487">
    <property type="component" value="Chromosome 5"/>
</dbReference>
<protein>
    <submittedName>
        <fullName evidence="1">Uncharacterized protein</fullName>
    </submittedName>
</protein>
<evidence type="ECO:0000313" key="1">
    <source>
        <dbReference type="EMBL" id="CAK9323267.1"/>
    </source>
</evidence>
<accession>A0ABP0YRW5</accession>
<dbReference type="EMBL" id="OZ021739">
    <property type="protein sequence ID" value="CAK9323267.1"/>
    <property type="molecule type" value="Genomic_DNA"/>
</dbReference>
<reference evidence="1 2" key="1">
    <citation type="submission" date="2024-03" db="EMBL/GenBank/DDBJ databases">
        <authorList>
            <person name="Gkanogiannis A."/>
            <person name="Becerra Lopez-Lavalle L."/>
        </authorList>
    </citation>
    <scope>NUCLEOTIDE SEQUENCE [LARGE SCALE GENOMIC DNA]</scope>
</reference>
<sequence>MSLPKPDGANEECDLISGSLPINIPKFHDALCTTLAFTLSSKEFGILHGSCSRSSVFLIFLYSGGLGFIYVDLQICLKDRHSIASKSKSFMFIPTCICDTMSSAGEKHLQAMPMKQLMKLASRAHKRRPQLSLQKVRRASITDSSIHCSIVMSIGEICRVNNALRVAAQNAQAVDCLENLQF</sequence>
<organism evidence="1 2">
    <name type="scientific">Citrullus colocynthis</name>
    <name type="common">colocynth</name>
    <dbReference type="NCBI Taxonomy" id="252529"/>
    <lineage>
        <taxon>Eukaryota</taxon>
        <taxon>Viridiplantae</taxon>
        <taxon>Streptophyta</taxon>
        <taxon>Embryophyta</taxon>
        <taxon>Tracheophyta</taxon>
        <taxon>Spermatophyta</taxon>
        <taxon>Magnoliopsida</taxon>
        <taxon>eudicotyledons</taxon>
        <taxon>Gunneridae</taxon>
        <taxon>Pentapetalae</taxon>
        <taxon>rosids</taxon>
        <taxon>fabids</taxon>
        <taxon>Cucurbitales</taxon>
        <taxon>Cucurbitaceae</taxon>
        <taxon>Benincaseae</taxon>
        <taxon>Citrullus</taxon>
    </lineage>
</organism>
<keyword evidence="2" id="KW-1185">Reference proteome</keyword>
<evidence type="ECO:0000313" key="2">
    <source>
        <dbReference type="Proteomes" id="UP001642487"/>
    </source>
</evidence>
<proteinExistence type="predicted"/>
<name>A0ABP0YRW5_9ROSI</name>
<gene>
    <name evidence="1" type="ORF">CITCOLO1_LOCUS15444</name>
</gene>